<evidence type="ECO:0000256" key="3">
    <source>
        <dbReference type="ARBA" id="ARBA00022723"/>
    </source>
</evidence>
<comment type="subcellular location">
    <subcellularLocation>
        <location evidence="8">Cytoplasm</location>
    </subcellularLocation>
</comment>
<dbReference type="InterPro" id="IPR004472">
    <property type="entry name" value="DTB_synth_BioD"/>
</dbReference>
<keyword evidence="3 8" id="KW-0479">Metal-binding</keyword>
<dbReference type="GO" id="GO:0004141">
    <property type="term" value="F:dethiobiotin synthase activity"/>
    <property type="evidence" value="ECO:0007669"/>
    <property type="project" value="UniProtKB-UniRule"/>
</dbReference>
<protein>
    <recommendedName>
        <fullName evidence="8">ATP-dependent dethiobiotin synthetase BioD</fullName>
        <ecNumber evidence="8">6.3.3.3</ecNumber>
    </recommendedName>
    <alternativeName>
        <fullName evidence="8">DTB synthetase</fullName>
        <shortName evidence="8">DTBS</shortName>
    </alternativeName>
    <alternativeName>
        <fullName evidence="8">Dethiobiotin synthase</fullName>
    </alternativeName>
</protein>
<dbReference type="GO" id="GO:0005524">
    <property type="term" value="F:ATP binding"/>
    <property type="evidence" value="ECO:0007669"/>
    <property type="project" value="UniProtKB-UniRule"/>
</dbReference>
<feature type="binding site" evidence="8">
    <location>
        <position position="114"/>
    </location>
    <ligand>
        <name>Mg(2+)</name>
        <dbReference type="ChEBI" id="CHEBI:18420"/>
    </ligand>
</feature>
<dbReference type="CDD" id="cd03109">
    <property type="entry name" value="DTBS"/>
    <property type="match status" value="1"/>
</dbReference>
<dbReference type="PIRSF" id="PIRSF006755">
    <property type="entry name" value="DTB_synth"/>
    <property type="match status" value="1"/>
</dbReference>
<dbReference type="AlphaFoldDB" id="F5RD83"/>
<evidence type="ECO:0000256" key="7">
    <source>
        <dbReference type="ARBA" id="ARBA00022842"/>
    </source>
</evidence>
<feature type="binding site" evidence="8">
    <location>
        <begin position="10"/>
        <end position="15"/>
    </location>
    <ligand>
        <name>ATP</name>
        <dbReference type="ChEBI" id="CHEBI:30616"/>
    </ligand>
</feature>
<dbReference type="HAMAP" id="MF_00336">
    <property type="entry name" value="BioD"/>
    <property type="match status" value="1"/>
</dbReference>
<evidence type="ECO:0000256" key="2">
    <source>
        <dbReference type="ARBA" id="ARBA00022598"/>
    </source>
</evidence>
<keyword evidence="1 8" id="KW-0963">Cytoplasm</keyword>
<evidence type="ECO:0000256" key="6">
    <source>
        <dbReference type="ARBA" id="ARBA00022840"/>
    </source>
</evidence>
<proteinExistence type="inferred from homology"/>
<dbReference type="SUPFAM" id="SSF52540">
    <property type="entry name" value="P-loop containing nucleoside triphosphate hydrolases"/>
    <property type="match status" value="1"/>
</dbReference>
<dbReference type="Pfam" id="PF13500">
    <property type="entry name" value="AAA_26"/>
    <property type="match status" value="1"/>
</dbReference>
<reference evidence="9 10" key="1">
    <citation type="journal article" date="2011" name="J. Bacteriol.">
        <title>Genome sequence of Methyloversatilis universalis FAM5T, a methylotrophic representative of the order Rhodocyclales.</title>
        <authorList>
            <person name="Kittichotirat W."/>
            <person name="Good N.M."/>
            <person name="Hall R."/>
            <person name="Bringel F."/>
            <person name="Lajus A."/>
            <person name="Medigue C."/>
            <person name="Smalley N.E."/>
            <person name="Beck D."/>
            <person name="Bumgarner R."/>
            <person name="Vuilleumier S."/>
            <person name="Kalyuzhnaya M.G."/>
        </authorList>
    </citation>
    <scope>NUCLEOTIDE SEQUENCE [LARGE SCALE GENOMIC DNA]</scope>
    <source>
        <strain evidence="10">ATCC BAA-1314 / JCM 13912 / FAM5</strain>
    </source>
</reference>
<dbReference type="Proteomes" id="UP000005019">
    <property type="component" value="Unassembled WGS sequence"/>
</dbReference>
<keyword evidence="6 8" id="KW-0067">ATP-binding</keyword>
<comment type="cofactor">
    <cofactor evidence="8">
        <name>Mg(2+)</name>
        <dbReference type="ChEBI" id="CHEBI:18420"/>
    </cofactor>
</comment>
<keyword evidence="7 8" id="KW-0460">Magnesium</keyword>
<comment type="caution">
    <text evidence="8">Lacks conserved residue(s) required for the propagation of feature annotation.</text>
</comment>
<gene>
    <name evidence="8" type="primary">bioD</name>
    <name evidence="9" type="ORF">METUNv1_02243</name>
</gene>
<dbReference type="eggNOG" id="COG0132">
    <property type="taxonomic scope" value="Bacteria"/>
</dbReference>
<comment type="pathway">
    <text evidence="8">Cofactor biosynthesis; biotin biosynthesis; biotin from 7,8-diaminononanoate: step 1/2.</text>
</comment>
<feature type="binding site" evidence="8">
    <location>
        <begin position="174"/>
        <end position="175"/>
    </location>
    <ligand>
        <name>ATP</name>
        <dbReference type="ChEBI" id="CHEBI:30616"/>
    </ligand>
</feature>
<dbReference type="PANTHER" id="PTHR43210">
    <property type="entry name" value="DETHIOBIOTIN SYNTHETASE"/>
    <property type="match status" value="1"/>
</dbReference>
<evidence type="ECO:0000256" key="4">
    <source>
        <dbReference type="ARBA" id="ARBA00022741"/>
    </source>
</evidence>
<keyword evidence="2 8" id="KW-0436">Ligase</keyword>
<feature type="binding site" evidence="8">
    <location>
        <position position="53"/>
    </location>
    <ligand>
        <name>Mg(2+)</name>
        <dbReference type="ChEBI" id="CHEBI:18420"/>
    </ligand>
</feature>
<dbReference type="GO" id="GO:0009102">
    <property type="term" value="P:biotin biosynthetic process"/>
    <property type="evidence" value="ECO:0007669"/>
    <property type="project" value="UniProtKB-UniRule"/>
</dbReference>
<feature type="binding site" evidence="8">
    <location>
        <position position="39"/>
    </location>
    <ligand>
        <name>substrate</name>
    </ligand>
</feature>
<keyword evidence="5 8" id="KW-0093">Biotin biosynthesis</keyword>
<dbReference type="UniPathway" id="UPA00078">
    <property type="reaction ID" value="UER00161"/>
</dbReference>
<comment type="similarity">
    <text evidence="8">Belongs to the dethiobiotin synthetase family.</text>
</comment>
<dbReference type="Gene3D" id="3.40.50.300">
    <property type="entry name" value="P-loop containing nucleotide triphosphate hydrolases"/>
    <property type="match status" value="1"/>
</dbReference>
<feature type="binding site" evidence="8">
    <location>
        <begin position="114"/>
        <end position="117"/>
    </location>
    <ligand>
        <name>ATP</name>
        <dbReference type="ChEBI" id="CHEBI:30616"/>
    </ligand>
</feature>
<evidence type="ECO:0000256" key="5">
    <source>
        <dbReference type="ARBA" id="ARBA00022756"/>
    </source>
</evidence>
<evidence type="ECO:0000313" key="9">
    <source>
        <dbReference type="EMBL" id="EGK71554.1"/>
    </source>
</evidence>
<comment type="catalytic activity">
    <reaction evidence="8">
        <text>(7R,8S)-7,8-diammoniononanoate + CO2 + ATP = (4R,5S)-dethiobiotin + ADP + phosphate + 3 H(+)</text>
        <dbReference type="Rhea" id="RHEA:15805"/>
        <dbReference type="ChEBI" id="CHEBI:15378"/>
        <dbReference type="ChEBI" id="CHEBI:16526"/>
        <dbReference type="ChEBI" id="CHEBI:30616"/>
        <dbReference type="ChEBI" id="CHEBI:43474"/>
        <dbReference type="ChEBI" id="CHEBI:149469"/>
        <dbReference type="ChEBI" id="CHEBI:149473"/>
        <dbReference type="ChEBI" id="CHEBI:456216"/>
        <dbReference type="EC" id="6.3.3.3"/>
    </reaction>
</comment>
<feature type="active site" evidence="8">
    <location>
        <position position="35"/>
    </location>
</feature>
<feature type="binding site" evidence="8">
    <location>
        <begin position="203"/>
        <end position="205"/>
    </location>
    <ligand>
        <name>ATP</name>
        <dbReference type="ChEBI" id="CHEBI:30616"/>
    </ligand>
</feature>
<dbReference type="FunFam" id="3.40.50.300:FF:000292">
    <property type="entry name" value="ATP-dependent dethiobiotin synthetase BioD"/>
    <property type="match status" value="1"/>
</dbReference>
<dbReference type="GO" id="GO:0005829">
    <property type="term" value="C:cytosol"/>
    <property type="evidence" value="ECO:0007669"/>
    <property type="project" value="TreeGrafter"/>
</dbReference>
<dbReference type="NCBIfam" id="TIGR00347">
    <property type="entry name" value="bioD"/>
    <property type="match status" value="1"/>
</dbReference>
<dbReference type="STRING" id="1000565.METUNv1_02243"/>
<feature type="binding site" evidence="8">
    <location>
        <position position="14"/>
    </location>
    <ligand>
        <name>Mg(2+)</name>
        <dbReference type="ChEBI" id="CHEBI:18420"/>
    </ligand>
</feature>
<organism evidence="9 10">
    <name type="scientific">Methyloversatilis universalis (strain ATCC BAA-1314 / DSM 25237 / JCM 13912 / CCUG 52030 / FAM5)</name>
    <dbReference type="NCBI Taxonomy" id="1000565"/>
    <lineage>
        <taxon>Bacteria</taxon>
        <taxon>Pseudomonadati</taxon>
        <taxon>Pseudomonadota</taxon>
        <taxon>Betaproteobacteria</taxon>
        <taxon>Nitrosomonadales</taxon>
        <taxon>Sterolibacteriaceae</taxon>
        <taxon>Methyloversatilis</taxon>
    </lineage>
</organism>
<dbReference type="PANTHER" id="PTHR43210:SF5">
    <property type="entry name" value="DETHIOBIOTIN SYNTHETASE"/>
    <property type="match status" value="1"/>
</dbReference>
<comment type="subunit">
    <text evidence="8">Homodimer.</text>
</comment>
<evidence type="ECO:0000256" key="1">
    <source>
        <dbReference type="ARBA" id="ARBA00022490"/>
    </source>
</evidence>
<dbReference type="GO" id="GO:0000287">
    <property type="term" value="F:magnesium ion binding"/>
    <property type="evidence" value="ECO:0007669"/>
    <property type="project" value="UniProtKB-UniRule"/>
</dbReference>
<feature type="binding site" evidence="8">
    <location>
        <position position="53"/>
    </location>
    <ligand>
        <name>ATP</name>
        <dbReference type="ChEBI" id="CHEBI:30616"/>
    </ligand>
</feature>
<evidence type="ECO:0000313" key="10">
    <source>
        <dbReference type="Proteomes" id="UP000005019"/>
    </source>
</evidence>
<dbReference type="EMBL" id="AFHG01000050">
    <property type="protein sequence ID" value="EGK71554.1"/>
    <property type="molecule type" value="Genomic_DNA"/>
</dbReference>
<keyword evidence="4 8" id="KW-0547">Nucleotide-binding</keyword>
<sequence>MHFVAGTDTGIGKTLVSCALLHALRAQGIAAVGMKPIASGAELQSDGRLHNEDADALAQASGMVQPTALTNPYLFERPLAPHVAAEREGRSIAREVVLDALSRLRRQAAHVVVEGVGGFVVPLGDDWTTADLAVEIGAPVVLVVGLRLGCINHALLTAEAIRNRGLRLAGWVANCQPEGMLEQDATIFALKVRLNAPFLGIIPRLSGADAQTASRLLDIQLLLTASR</sequence>
<comment type="function">
    <text evidence="8">Catalyzes a mechanistically unusual reaction, the ATP-dependent insertion of CO2 between the N7 and N8 nitrogen atoms of 7,8-diaminopelargonic acid (DAPA, also called 7,8-diammoniononanoate) to form a ureido ring.</text>
</comment>
<name>F5RD83_METUF</name>
<accession>F5RD83</accession>
<dbReference type="GO" id="GO:0042803">
    <property type="term" value="F:protein homodimerization activity"/>
    <property type="evidence" value="ECO:0007669"/>
    <property type="project" value="UniProtKB-ARBA"/>
</dbReference>
<keyword evidence="10" id="KW-1185">Reference proteome</keyword>
<dbReference type="RefSeq" id="WP_008061685.1">
    <property type="nucleotide sequence ID" value="NZ_AFHG01000050.1"/>
</dbReference>
<dbReference type="EC" id="6.3.3.3" evidence="8"/>
<dbReference type="InterPro" id="IPR027417">
    <property type="entry name" value="P-loop_NTPase"/>
</dbReference>
<comment type="caution">
    <text evidence="9">The sequence shown here is derived from an EMBL/GenBank/DDBJ whole genome shotgun (WGS) entry which is preliminary data.</text>
</comment>
<evidence type="ECO:0000256" key="8">
    <source>
        <dbReference type="HAMAP-Rule" id="MF_00336"/>
    </source>
</evidence>